<accession>A0ABW1ZUD7</accession>
<dbReference type="Proteomes" id="UP001596317">
    <property type="component" value="Unassembled WGS sequence"/>
</dbReference>
<evidence type="ECO:0000313" key="2">
    <source>
        <dbReference type="Proteomes" id="UP001596317"/>
    </source>
</evidence>
<organism evidence="1 2">
    <name type="scientific">Deinococcus multiflagellatus</name>
    <dbReference type="NCBI Taxonomy" id="1656887"/>
    <lineage>
        <taxon>Bacteria</taxon>
        <taxon>Thermotogati</taxon>
        <taxon>Deinococcota</taxon>
        <taxon>Deinococci</taxon>
        <taxon>Deinococcales</taxon>
        <taxon>Deinococcaceae</taxon>
        <taxon>Deinococcus</taxon>
    </lineage>
</organism>
<protein>
    <submittedName>
        <fullName evidence="1">Uncharacterized protein</fullName>
    </submittedName>
</protein>
<evidence type="ECO:0000313" key="1">
    <source>
        <dbReference type="EMBL" id="MFC6663845.1"/>
    </source>
</evidence>
<sequence>MCAHAVPLPGADPLHVQAVLLRYYPELLTQPVDDGQTVAPPTLAELARTLPAQHRLVAVPGTGGGVQWLSVAPGTALPEHAWVCPSTAVRTLAGPDLPLATRQRFEGQLTRRAQLALSATAPRFPRALRLLLAASVLPLCLVTPPLVSALLAVVTAGLLASFWWPQPRVEVTEDVDVLNRRVTLELLSDALVPFHLVVVPASDDQTATILSRSGQVRARVRADVDESVSVLTSGGPVLLMGWAQPAPGLDHEMTLQGAVATRLMLGEVLQAG</sequence>
<dbReference type="EMBL" id="JBHSWB010000004">
    <property type="protein sequence ID" value="MFC6663845.1"/>
    <property type="molecule type" value="Genomic_DNA"/>
</dbReference>
<dbReference type="RefSeq" id="WP_380059410.1">
    <property type="nucleotide sequence ID" value="NZ_JBHSWB010000004.1"/>
</dbReference>
<reference evidence="2" key="1">
    <citation type="journal article" date="2019" name="Int. J. Syst. Evol. Microbiol.">
        <title>The Global Catalogue of Microorganisms (GCM) 10K type strain sequencing project: providing services to taxonomists for standard genome sequencing and annotation.</title>
        <authorList>
            <consortium name="The Broad Institute Genomics Platform"/>
            <consortium name="The Broad Institute Genome Sequencing Center for Infectious Disease"/>
            <person name="Wu L."/>
            <person name="Ma J."/>
        </authorList>
    </citation>
    <scope>NUCLEOTIDE SEQUENCE [LARGE SCALE GENOMIC DNA]</scope>
    <source>
        <strain evidence="2">CCUG 63830</strain>
    </source>
</reference>
<comment type="caution">
    <text evidence="1">The sequence shown here is derived from an EMBL/GenBank/DDBJ whole genome shotgun (WGS) entry which is preliminary data.</text>
</comment>
<keyword evidence="2" id="KW-1185">Reference proteome</keyword>
<name>A0ABW1ZUD7_9DEIO</name>
<proteinExistence type="predicted"/>
<gene>
    <name evidence="1" type="ORF">ACFP90_28025</name>
</gene>